<evidence type="ECO:0000259" key="2">
    <source>
        <dbReference type="Pfam" id="PF04773"/>
    </source>
</evidence>
<dbReference type="InterPro" id="IPR012373">
    <property type="entry name" value="Ferrdict_sens_TM"/>
</dbReference>
<keyword evidence="1" id="KW-0812">Transmembrane</keyword>
<comment type="caution">
    <text evidence="4">The sequence shown here is derived from an EMBL/GenBank/DDBJ whole genome shotgun (WGS) entry which is preliminary data.</text>
</comment>
<dbReference type="RefSeq" id="WP_108687738.1">
    <property type="nucleotide sequence ID" value="NZ_QCYK01000002.1"/>
</dbReference>
<dbReference type="EMBL" id="QCYK01000002">
    <property type="protein sequence ID" value="PUZ25899.1"/>
    <property type="molecule type" value="Genomic_DNA"/>
</dbReference>
<protein>
    <recommendedName>
        <fullName evidence="6">FecR protein domain-containing protein</fullName>
    </recommendedName>
</protein>
<dbReference type="Gene3D" id="2.60.120.1440">
    <property type="match status" value="1"/>
</dbReference>
<evidence type="ECO:0000313" key="5">
    <source>
        <dbReference type="Proteomes" id="UP000244450"/>
    </source>
</evidence>
<dbReference type="PANTHER" id="PTHR30273">
    <property type="entry name" value="PERIPLASMIC SIGNAL SENSOR AND SIGMA FACTOR ACTIVATOR FECR-RELATED"/>
    <property type="match status" value="1"/>
</dbReference>
<evidence type="ECO:0000256" key="1">
    <source>
        <dbReference type="SAM" id="Phobius"/>
    </source>
</evidence>
<organism evidence="4 5">
    <name type="scientific">Chitinophaga parva</name>
    <dbReference type="NCBI Taxonomy" id="2169414"/>
    <lineage>
        <taxon>Bacteria</taxon>
        <taxon>Pseudomonadati</taxon>
        <taxon>Bacteroidota</taxon>
        <taxon>Chitinophagia</taxon>
        <taxon>Chitinophagales</taxon>
        <taxon>Chitinophagaceae</taxon>
        <taxon>Chitinophaga</taxon>
    </lineage>
</organism>
<dbReference type="InterPro" id="IPR006860">
    <property type="entry name" value="FecR"/>
</dbReference>
<dbReference type="InterPro" id="IPR032508">
    <property type="entry name" value="FecR_C"/>
</dbReference>
<feature type="domain" description="FecR protein" evidence="2">
    <location>
        <begin position="161"/>
        <end position="245"/>
    </location>
</feature>
<evidence type="ECO:0008006" key="6">
    <source>
        <dbReference type="Google" id="ProtNLM"/>
    </source>
</evidence>
<sequence>MHDHSTSDIAAFLADPGFAAWVKYGEQHQYWTAFLEAHPHQREVVEQAGAIILAAASMPIHYPEEAERRQLWGRINSALQAEAVVAATAPPDHAPVPLQRKPRRHGWWAAAAAVLAGCIVVPLLWQRHAKVDNYAVLLRRAGLSADHRTEARNEGNKPLWVSLPDGSSAVLAPGGRLTYADDFTARNQREVYLSGAAFFEVQKKATHPFVVYASTLAVKVLGTSFSVTAPNDKPEVQVQVKSGKVLLYTGAETHSLVVNARQKAALTNGQLLLTEKPEEAAKATPETEPSALAAAEQVPLTFEDASIPEVFSTLEEAYGIHINYDKAQLSHCRLTAFLSDEPLPEKIRLICKAIGAPYEINGSEVTIRGKRCN</sequence>
<dbReference type="AlphaFoldDB" id="A0A2T7BHZ0"/>
<evidence type="ECO:0000313" key="4">
    <source>
        <dbReference type="EMBL" id="PUZ25899.1"/>
    </source>
</evidence>
<gene>
    <name evidence="4" type="ORF">DCC81_16755</name>
</gene>
<name>A0A2T7BHZ0_9BACT</name>
<proteinExistence type="predicted"/>
<feature type="domain" description="Protein FecR C-terminal" evidence="3">
    <location>
        <begin position="300"/>
        <end position="367"/>
    </location>
</feature>
<dbReference type="Pfam" id="PF16344">
    <property type="entry name" value="FecR_C"/>
    <property type="match status" value="1"/>
</dbReference>
<dbReference type="GO" id="GO:0016989">
    <property type="term" value="F:sigma factor antagonist activity"/>
    <property type="evidence" value="ECO:0007669"/>
    <property type="project" value="TreeGrafter"/>
</dbReference>
<reference evidence="4 5" key="1">
    <citation type="submission" date="2018-04" db="EMBL/GenBank/DDBJ databases">
        <title>Chitinophaga fuyangensis sp. nov., isolated from soil in a chemical factory.</title>
        <authorList>
            <person name="Chen K."/>
        </authorList>
    </citation>
    <scope>NUCLEOTIDE SEQUENCE [LARGE SCALE GENOMIC DNA]</scope>
    <source>
        <strain evidence="4 5">LY-1</strain>
    </source>
</reference>
<dbReference type="Gene3D" id="3.55.50.30">
    <property type="match status" value="1"/>
</dbReference>
<dbReference type="Proteomes" id="UP000244450">
    <property type="component" value="Unassembled WGS sequence"/>
</dbReference>
<keyword evidence="1" id="KW-1133">Transmembrane helix</keyword>
<feature type="transmembrane region" description="Helical" evidence="1">
    <location>
        <begin position="107"/>
        <end position="125"/>
    </location>
</feature>
<dbReference type="PANTHER" id="PTHR30273:SF2">
    <property type="entry name" value="PROTEIN FECR"/>
    <property type="match status" value="1"/>
</dbReference>
<evidence type="ECO:0000259" key="3">
    <source>
        <dbReference type="Pfam" id="PF16344"/>
    </source>
</evidence>
<dbReference type="OrthoDB" id="645173at2"/>
<keyword evidence="1" id="KW-0472">Membrane</keyword>
<dbReference type="PIRSF" id="PIRSF018266">
    <property type="entry name" value="FecR"/>
    <property type="match status" value="1"/>
</dbReference>
<keyword evidence="5" id="KW-1185">Reference proteome</keyword>
<accession>A0A2T7BHZ0</accession>
<dbReference type="Pfam" id="PF04773">
    <property type="entry name" value="FecR"/>
    <property type="match status" value="1"/>
</dbReference>